<feature type="compositionally biased region" description="Low complexity" evidence="1">
    <location>
        <begin position="63"/>
        <end position="75"/>
    </location>
</feature>
<reference evidence="4" key="1">
    <citation type="submission" date="2025-08" db="UniProtKB">
        <authorList>
            <consortium name="RefSeq"/>
        </authorList>
    </citation>
    <scope>IDENTIFICATION</scope>
</reference>
<dbReference type="FunCoup" id="A0A1U7ZSA6">
    <property type="interactions" value="2"/>
</dbReference>
<dbReference type="Pfam" id="PF25370">
    <property type="entry name" value="HTH_74"/>
    <property type="match status" value="1"/>
</dbReference>
<evidence type="ECO:0000313" key="3">
    <source>
        <dbReference type="Proteomes" id="UP000189703"/>
    </source>
</evidence>
<evidence type="ECO:0000259" key="2">
    <source>
        <dbReference type="Pfam" id="PF25370"/>
    </source>
</evidence>
<dbReference type="InterPro" id="IPR057523">
    <property type="entry name" value="HTH_74"/>
</dbReference>
<dbReference type="KEGG" id="nnu:104597369"/>
<evidence type="ECO:0000256" key="1">
    <source>
        <dbReference type="SAM" id="MobiDB-lite"/>
    </source>
</evidence>
<feature type="domain" description="HTH three-helical bundle" evidence="2">
    <location>
        <begin position="188"/>
        <end position="228"/>
    </location>
</feature>
<dbReference type="eggNOG" id="ENOG502S2B4">
    <property type="taxonomic scope" value="Eukaryota"/>
</dbReference>
<organism evidence="3 4">
    <name type="scientific">Nelumbo nucifera</name>
    <name type="common">Sacred lotus</name>
    <dbReference type="NCBI Taxonomy" id="4432"/>
    <lineage>
        <taxon>Eukaryota</taxon>
        <taxon>Viridiplantae</taxon>
        <taxon>Streptophyta</taxon>
        <taxon>Embryophyta</taxon>
        <taxon>Tracheophyta</taxon>
        <taxon>Spermatophyta</taxon>
        <taxon>Magnoliopsida</taxon>
        <taxon>Proteales</taxon>
        <taxon>Nelumbonaceae</taxon>
        <taxon>Nelumbo</taxon>
    </lineage>
</organism>
<dbReference type="OMA" id="IENCRES"/>
<dbReference type="PANTHER" id="PTHR34799">
    <property type="entry name" value="OS07G0656300 PROTEIN"/>
    <property type="match status" value="1"/>
</dbReference>
<dbReference type="PANTHER" id="PTHR34799:SF2">
    <property type="entry name" value="OS07G0656300 PROTEIN"/>
    <property type="match status" value="1"/>
</dbReference>
<keyword evidence="3" id="KW-1185">Reference proteome</keyword>
<name>A0A1U7ZSA6_NELNU</name>
<dbReference type="STRING" id="4432.A0A1U7ZSA6"/>
<dbReference type="Proteomes" id="UP000189703">
    <property type="component" value="Unplaced"/>
</dbReference>
<dbReference type="AlphaFoldDB" id="A0A1U7ZSA6"/>
<gene>
    <name evidence="4" type="primary">LOC104597369</name>
</gene>
<sequence>MGAFPCLRERKAATALLLLSSSSSSSSSNNSSSLSSNYSSRCLSNESYSNNYTISSDGKEESSPSGSNSKSCSSSLTNEGSSERNEQFPLRVLAAAARCHEIKLKAVRRRRSKNYKKTDSKKMISGVWEKPVILAPATVSEVTEVSSLSSASSSVASALPNHRLIRLGKKLSLIQERGEERRRQKISSGCLRRRAEAIMKFLSVGCASEVRIRQALGDSPDTSKALRMLVKLEEIKRSGAGGRTDPYIYTVADAAVSRSDVDSD</sequence>
<protein>
    <submittedName>
        <fullName evidence="4">Uncharacterized serine-rich protein C215.13</fullName>
    </submittedName>
</protein>
<proteinExistence type="predicted"/>
<accession>A0A1U7ZSA6</accession>
<feature type="region of interest" description="Disordered" evidence="1">
    <location>
        <begin position="21"/>
        <end position="83"/>
    </location>
</feature>
<dbReference type="OrthoDB" id="515857at2759"/>
<dbReference type="GeneID" id="104597369"/>
<dbReference type="InParanoid" id="A0A1U7ZSA6"/>
<evidence type="ECO:0000313" key="4">
    <source>
        <dbReference type="RefSeq" id="XP_010257142.1"/>
    </source>
</evidence>
<feature type="compositionally biased region" description="Low complexity" evidence="1">
    <location>
        <begin position="21"/>
        <end position="47"/>
    </location>
</feature>
<dbReference type="RefSeq" id="XP_010257142.1">
    <property type="nucleotide sequence ID" value="XM_010258840.1"/>
</dbReference>